<accession>A0ACB9JQM5</accession>
<organism evidence="1 2">
    <name type="scientific">Smallanthus sonchifolius</name>
    <dbReference type="NCBI Taxonomy" id="185202"/>
    <lineage>
        <taxon>Eukaryota</taxon>
        <taxon>Viridiplantae</taxon>
        <taxon>Streptophyta</taxon>
        <taxon>Embryophyta</taxon>
        <taxon>Tracheophyta</taxon>
        <taxon>Spermatophyta</taxon>
        <taxon>Magnoliopsida</taxon>
        <taxon>eudicotyledons</taxon>
        <taxon>Gunneridae</taxon>
        <taxon>Pentapetalae</taxon>
        <taxon>asterids</taxon>
        <taxon>campanulids</taxon>
        <taxon>Asterales</taxon>
        <taxon>Asteraceae</taxon>
        <taxon>Asteroideae</taxon>
        <taxon>Heliantheae alliance</taxon>
        <taxon>Millerieae</taxon>
        <taxon>Smallanthus</taxon>
    </lineage>
</organism>
<sequence>MEPAKSNNGTVVAAEGGAPAPIPAVNAPPPFLVKTYDMVDDPSTDTAVSWSAAGNSFIVRDPPEFARNLLPKYFKHSNFSSFVRQLNTYGFRKIDPGRWEFANEGFLRGQKHLLKTIVRRKPASGHNHQPQLPHGKTSSVGACVEVGKFGLEEEVERLKRDKNVLMQELVKLRQQQHTTDNQMQSMVQRLHGMEQRQQQMMSFLAKAVNSPGFLAQFVQQSESTKLITEANKKRRVKQDGVVLNGNNESLDGQIVKYQPMINDSPNAMLRQILKLEEVSPPTSNQFYIPEVMGDQSAPIEANSNVVARSPLADGQELAHVTDLMDGAPIDPNLVPLDIGNFPPDGDMEWNSDLLVDMDFLPGYDPSWVLEPNPEVEFAQDLVSANG</sequence>
<gene>
    <name evidence="1" type="ORF">L1987_09912</name>
</gene>
<dbReference type="Proteomes" id="UP001056120">
    <property type="component" value="Linkage Group LG03"/>
</dbReference>
<keyword evidence="2" id="KW-1185">Reference proteome</keyword>
<proteinExistence type="predicted"/>
<name>A0ACB9JQM5_9ASTR</name>
<evidence type="ECO:0000313" key="1">
    <source>
        <dbReference type="EMBL" id="KAI3822323.1"/>
    </source>
</evidence>
<comment type="caution">
    <text evidence="1">The sequence shown here is derived from an EMBL/GenBank/DDBJ whole genome shotgun (WGS) entry which is preliminary data.</text>
</comment>
<reference evidence="2" key="1">
    <citation type="journal article" date="2022" name="Mol. Ecol. Resour.">
        <title>The genomes of chicory, endive, great burdock and yacon provide insights into Asteraceae palaeo-polyploidization history and plant inulin production.</title>
        <authorList>
            <person name="Fan W."/>
            <person name="Wang S."/>
            <person name="Wang H."/>
            <person name="Wang A."/>
            <person name="Jiang F."/>
            <person name="Liu H."/>
            <person name="Zhao H."/>
            <person name="Xu D."/>
            <person name="Zhang Y."/>
        </authorList>
    </citation>
    <scope>NUCLEOTIDE SEQUENCE [LARGE SCALE GENOMIC DNA]</scope>
    <source>
        <strain evidence="2">cv. Yunnan</strain>
    </source>
</reference>
<evidence type="ECO:0000313" key="2">
    <source>
        <dbReference type="Proteomes" id="UP001056120"/>
    </source>
</evidence>
<reference evidence="1 2" key="2">
    <citation type="journal article" date="2022" name="Mol. Ecol. Resour.">
        <title>The genomes of chicory, endive, great burdock and yacon provide insights into Asteraceae paleo-polyploidization history and plant inulin production.</title>
        <authorList>
            <person name="Fan W."/>
            <person name="Wang S."/>
            <person name="Wang H."/>
            <person name="Wang A."/>
            <person name="Jiang F."/>
            <person name="Liu H."/>
            <person name="Zhao H."/>
            <person name="Xu D."/>
            <person name="Zhang Y."/>
        </authorList>
    </citation>
    <scope>NUCLEOTIDE SEQUENCE [LARGE SCALE GENOMIC DNA]</scope>
    <source>
        <strain evidence="2">cv. Yunnan</strain>
        <tissue evidence="1">Leaves</tissue>
    </source>
</reference>
<protein>
    <submittedName>
        <fullName evidence="1">Uncharacterized protein</fullName>
    </submittedName>
</protein>
<dbReference type="EMBL" id="CM042020">
    <property type="protein sequence ID" value="KAI3822323.1"/>
    <property type="molecule type" value="Genomic_DNA"/>
</dbReference>